<reference evidence="4 5" key="1">
    <citation type="submission" date="2016-04" db="EMBL/GenBank/DDBJ databases">
        <title>A degradative enzymes factory behind the ericoid mycorrhizal symbiosis.</title>
        <authorList>
            <consortium name="DOE Joint Genome Institute"/>
            <person name="Martino E."/>
            <person name="Morin E."/>
            <person name="Grelet G."/>
            <person name="Kuo A."/>
            <person name="Kohler A."/>
            <person name="Daghino S."/>
            <person name="Barry K."/>
            <person name="Choi C."/>
            <person name="Cichocki N."/>
            <person name="Clum A."/>
            <person name="Copeland A."/>
            <person name="Hainaut M."/>
            <person name="Haridas S."/>
            <person name="Labutti K."/>
            <person name="Lindquist E."/>
            <person name="Lipzen A."/>
            <person name="Khouja H.-R."/>
            <person name="Murat C."/>
            <person name="Ohm R."/>
            <person name="Olson A."/>
            <person name="Spatafora J."/>
            <person name="Veneault-Fourrey C."/>
            <person name="Henrissat B."/>
            <person name="Grigoriev I."/>
            <person name="Martin F."/>
            <person name="Perotto S."/>
        </authorList>
    </citation>
    <scope>NUCLEOTIDE SEQUENCE [LARGE SCALE GENOMIC DNA]</scope>
    <source>
        <strain evidence="4 5">E</strain>
    </source>
</reference>
<dbReference type="GO" id="GO:0016491">
    <property type="term" value="F:oxidoreductase activity"/>
    <property type="evidence" value="ECO:0007669"/>
    <property type="project" value="UniProtKB-KW"/>
</dbReference>
<evidence type="ECO:0000256" key="1">
    <source>
        <dbReference type="ARBA" id="ARBA00022630"/>
    </source>
</evidence>
<organism evidence="4 5">
    <name type="scientific">Hyaloscypha bicolor E</name>
    <dbReference type="NCBI Taxonomy" id="1095630"/>
    <lineage>
        <taxon>Eukaryota</taxon>
        <taxon>Fungi</taxon>
        <taxon>Dikarya</taxon>
        <taxon>Ascomycota</taxon>
        <taxon>Pezizomycotina</taxon>
        <taxon>Leotiomycetes</taxon>
        <taxon>Helotiales</taxon>
        <taxon>Hyaloscyphaceae</taxon>
        <taxon>Hyaloscypha</taxon>
        <taxon>Hyaloscypha bicolor</taxon>
    </lineage>
</organism>
<proteinExistence type="predicted"/>
<evidence type="ECO:0000313" key="5">
    <source>
        <dbReference type="Proteomes" id="UP000235371"/>
    </source>
</evidence>
<sequence>MSADTSWSLSIGLRKQNFPRTIYEAAPKFDAVGAGIGPGPNALEAMEPMDPTPAKMYNEIKVVIRVRRGSMNGLRFWGRRKVSRHCAGGEGEENYGILCRGRAVVDDGREKRAMYPILQGREASIIASMVGRRHWVGEQAAREVPRKEMLAEFVGHHKRLQKLLDWVRPGKWPLFYHPDIPAYINGRIVLPADSAHASSPSQATDAGQMLEDALVLSRLLGLVGSADQLEAAF</sequence>
<keyword evidence="1" id="KW-0285">Flavoprotein</keyword>
<dbReference type="RefSeq" id="XP_024738115.1">
    <property type="nucleotide sequence ID" value="XM_024882900.1"/>
</dbReference>
<dbReference type="OrthoDB" id="417877at2759"/>
<dbReference type="Gene3D" id="3.50.50.60">
    <property type="entry name" value="FAD/NAD(P)-binding domain"/>
    <property type="match status" value="2"/>
</dbReference>
<dbReference type="InterPro" id="IPR036188">
    <property type="entry name" value="FAD/NAD-bd_sf"/>
</dbReference>
<dbReference type="InterPro" id="IPR051104">
    <property type="entry name" value="FAD_monoxygenase"/>
</dbReference>
<accession>A0A2J6TDW0</accession>
<dbReference type="GeneID" id="36590977"/>
<evidence type="ECO:0000256" key="3">
    <source>
        <dbReference type="ARBA" id="ARBA00023002"/>
    </source>
</evidence>
<evidence type="ECO:0000313" key="4">
    <source>
        <dbReference type="EMBL" id="PMD61211.1"/>
    </source>
</evidence>
<keyword evidence="3" id="KW-0560">Oxidoreductase</keyword>
<dbReference type="SUPFAM" id="SSF51905">
    <property type="entry name" value="FAD/NAD(P)-binding domain"/>
    <property type="match status" value="1"/>
</dbReference>
<gene>
    <name evidence="4" type="ORF">K444DRAFT_628287</name>
</gene>
<evidence type="ECO:0000256" key="2">
    <source>
        <dbReference type="ARBA" id="ARBA00022827"/>
    </source>
</evidence>
<dbReference type="Proteomes" id="UP000235371">
    <property type="component" value="Unassembled WGS sequence"/>
</dbReference>
<dbReference type="AlphaFoldDB" id="A0A2J6TDW0"/>
<dbReference type="InParanoid" id="A0A2J6TDW0"/>
<keyword evidence="2" id="KW-0274">FAD</keyword>
<dbReference type="STRING" id="1095630.A0A2J6TDW0"/>
<protein>
    <submittedName>
        <fullName evidence="4">Uncharacterized protein</fullName>
    </submittedName>
</protein>
<dbReference type="GO" id="GO:0044550">
    <property type="term" value="P:secondary metabolite biosynthetic process"/>
    <property type="evidence" value="ECO:0007669"/>
    <property type="project" value="TreeGrafter"/>
</dbReference>
<name>A0A2J6TDW0_9HELO</name>
<dbReference type="EMBL" id="KZ613786">
    <property type="protein sequence ID" value="PMD61211.1"/>
    <property type="molecule type" value="Genomic_DNA"/>
</dbReference>
<keyword evidence="5" id="KW-1185">Reference proteome</keyword>
<dbReference type="PANTHER" id="PTHR46720:SF3">
    <property type="entry name" value="FAD-BINDING DOMAIN-CONTAINING PROTEIN-RELATED"/>
    <property type="match status" value="1"/>
</dbReference>
<dbReference type="PANTHER" id="PTHR46720">
    <property type="entry name" value="HYDROXYLASE, PUTATIVE (AFU_ORTHOLOGUE AFUA_3G01460)-RELATED"/>
    <property type="match status" value="1"/>
</dbReference>